<reference evidence="17 18" key="1">
    <citation type="submission" date="2016-07" db="EMBL/GenBank/DDBJ databases">
        <title>Multiple horizontal gene transfer events from other fungi enriched the ability of initially mycotrophic Trichoderma (Ascomycota) to feed on dead plant biomass.</title>
        <authorList>
            <consortium name="DOE Joint Genome Institute"/>
            <person name="Aerts A."/>
            <person name="Atanasova L."/>
            <person name="Chenthamara K."/>
            <person name="Zhang J."/>
            <person name="Grujic M."/>
            <person name="Henrissat B."/>
            <person name="Kuo A."/>
            <person name="Salamov A."/>
            <person name="Lipzen A."/>
            <person name="Labutti K."/>
            <person name="Barry K."/>
            <person name="Miao Y."/>
            <person name="Rahimi M.J."/>
            <person name="Shen Q."/>
            <person name="Grigoriev I.V."/>
            <person name="Kubicek C.P."/>
            <person name="Druzhinina I.S."/>
        </authorList>
    </citation>
    <scope>NUCLEOTIDE SEQUENCE [LARGE SCALE GENOMIC DNA]</scope>
    <source>
        <strain evidence="17 18">CBS 226.95</strain>
    </source>
</reference>
<protein>
    <recommendedName>
        <fullName evidence="4">RING-type E3 ubiquitin transferase</fullName>
        <ecNumber evidence="4">2.3.2.27</ecNumber>
    </recommendedName>
</protein>
<comment type="catalytic activity">
    <reaction evidence="1">
        <text>S-ubiquitinyl-[E2 ubiquitin-conjugating enzyme]-L-cysteine + [acceptor protein]-L-lysine = [E2 ubiquitin-conjugating enzyme]-L-cysteine + N(6)-ubiquitinyl-[acceptor protein]-L-lysine.</text>
        <dbReference type="EC" id="2.3.2.27"/>
    </reaction>
</comment>
<keyword evidence="7" id="KW-0808">Transferase</keyword>
<feature type="compositionally biased region" description="Low complexity" evidence="13">
    <location>
        <begin position="1074"/>
        <end position="1103"/>
    </location>
</feature>
<dbReference type="SMART" id="SM00151">
    <property type="entry name" value="SWIB"/>
    <property type="match status" value="1"/>
</dbReference>
<keyword evidence="8" id="KW-0479">Metal-binding</keyword>
<evidence type="ECO:0000256" key="13">
    <source>
        <dbReference type="SAM" id="MobiDB-lite"/>
    </source>
</evidence>
<keyword evidence="9 12" id="KW-0863">Zinc-finger</keyword>
<dbReference type="Proteomes" id="UP000241690">
    <property type="component" value="Unassembled WGS sequence"/>
</dbReference>
<dbReference type="InterPro" id="IPR019835">
    <property type="entry name" value="SWIB_domain"/>
</dbReference>
<evidence type="ECO:0000259" key="16">
    <source>
        <dbReference type="PROSITE" id="PS51998"/>
    </source>
</evidence>
<feature type="compositionally biased region" description="Polar residues" evidence="13">
    <location>
        <begin position="91"/>
        <end position="100"/>
    </location>
</feature>
<dbReference type="PROSITE" id="PS50089">
    <property type="entry name" value="ZF_RING_2"/>
    <property type="match status" value="1"/>
</dbReference>
<evidence type="ECO:0000256" key="3">
    <source>
        <dbReference type="ARBA" id="ARBA00004906"/>
    </source>
</evidence>
<evidence type="ECO:0000256" key="9">
    <source>
        <dbReference type="ARBA" id="ARBA00022771"/>
    </source>
</evidence>
<feature type="region of interest" description="Disordered" evidence="13">
    <location>
        <begin position="71"/>
        <end position="195"/>
    </location>
</feature>
<dbReference type="Pfam" id="PF25447">
    <property type="entry name" value="RING_ZNF598"/>
    <property type="match status" value="1"/>
</dbReference>
<dbReference type="GeneID" id="36632380"/>
<evidence type="ECO:0000256" key="1">
    <source>
        <dbReference type="ARBA" id="ARBA00000900"/>
    </source>
</evidence>
<feature type="compositionally biased region" description="Low complexity" evidence="13">
    <location>
        <begin position="349"/>
        <end position="370"/>
    </location>
</feature>
<dbReference type="SUPFAM" id="SSF109715">
    <property type="entry name" value="DEK C-terminal domain"/>
    <property type="match status" value="1"/>
</dbReference>
<dbReference type="PROSITE" id="PS51998">
    <property type="entry name" value="DEK_C"/>
    <property type="match status" value="1"/>
</dbReference>
<feature type="region of interest" description="Disordered" evidence="13">
    <location>
        <begin position="347"/>
        <end position="466"/>
    </location>
</feature>
<keyword evidence="6" id="KW-0597">Phosphoprotein</keyword>
<dbReference type="Gene3D" id="1.10.245.10">
    <property type="entry name" value="SWIB/MDM2 domain"/>
    <property type="match status" value="1"/>
</dbReference>
<comment type="subcellular location">
    <subcellularLocation>
        <location evidence="2">Cytoplasm</location>
    </subcellularLocation>
</comment>
<dbReference type="InterPro" id="IPR036885">
    <property type="entry name" value="SWIB_MDM2_dom_sf"/>
</dbReference>
<evidence type="ECO:0000256" key="4">
    <source>
        <dbReference type="ARBA" id="ARBA00012483"/>
    </source>
</evidence>
<dbReference type="GO" id="GO:0043022">
    <property type="term" value="F:ribosome binding"/>
    <property type="evidence" value="ECO:0007669"/>
    <property type="project" value="TreeGrafter"/>
</dbReference>
<dbReference type="AlphaFoldDB" id="A0A2T4A9N3"/>
<feature type="domain" description="RING-type" evidence="14">
    <location>
        <begin position="473"/>
        <end position="513"/>
    </location>
</feature>
<evidence type="ECO:0000313" key="18">
    <source>
        <dbReference type="Proteomes" id="UP000241690"/>
    </source>
</evidence>
<evidence type="ECO:0000256" key="2">
    <source>
        <dbReference type="ARBA" id="ARBA00004496"/>
    </source>
</evidence>
<dbReference type="SUPFAM" id="SSF57850">
    <property type="entry name" value="RING/U-box"/>
    <property type="match status" value="1"/>
</dbReference>
<dbReference type="STRING" id="983964.A0A2T4A9N3"/>
<keyword evidence="10" id="KW-0862">Zinc</keyword>
<feature type="non-terminal residue" evidence="17">
    <location>
        <position position="1"/>
    </location>
</feature>
<evidence type="ECO:0000259" key="14">
    <source>
        <dbReference type="PROSITE" id="PS50089"/>
    </source>
</evidence>
<feature type="compositionally biased region" description="Low complexity" evidence="13">
    <location>
        <begin position="79"/>
        <end position="89"/>
    </location>
</feature>
<feature type="region of interest" description="Disordered" evidence="13">
    <location>
        <begin position="303"/>
        <end position="329"/>
    </location>
</feature>
<name>A0A2T4A9N3_TRIHA</name>
<comment type="pathway">
    <text evidence="3">Protein modification; protein ubiquitination.</text>
</comment>
<organism evidence="17 18">
    <name type="scientific">Trichoderma harzianum CBS 226.95</name>
    <dbReference type="NCBI Taxonomy" id="983964"/>
    <lineage>
        <taxon>Eukaryota</taxon>
        <taxon>Fungi</taxon>
        <taxon>Dikarya</taxon>
        <taxon>Ascomycota</taxon>
        <taxon>Pezizomycotina</taxon>
        <taxon>Sordariomycetes</taxon>
        <taxon>Hypocreomycetidae</taxon>
        <taxon>Hypocreales</taxon>
        <taxon>Hypocreaceae</taxon>
        <taxon>Trichoderma</taxon>
    </lineage>
</organism>
<dbReference type="PROSITE" id="PS51925">
    <property type="entry name" value="SWIB_MDM2"/>
    <property type="match status" value="1"/>
</dbReference>
<feature type="region of interest" description="Disordered" evidence="13">
    <location>
        <begin position="811"/>
        <end position="877"/>
    </location>
</feature>
<dbReference type="SMART" id="SM00355">
    <property type="entry name" value="ZnF_C2H2"/>
    <property type="match status" value="4"/>
</dbReference>
<dbReference type="PROSITE" id="PS00028">
    <property type="entry name" value="ZINC_FINGER_C2H2_1"/>
    <property type="match status" value="1"/>
</dbReference>
<keyword evidence="5" id="KW-0963">Cytoplasm</keyword>
<dbReference type="InterPro" id="IPR014876">
    <property type="entry name" value="DEK_C"/>
</dbReference>
<comment type="similarity">
    <text evidence="11">Belongs to the ZNF598/HEL2 family.</text>
</comment>
<dbReference type="Pfam" id="PF08766">
    <property type="entry name" value="DEK_C"/>
    <property type="match status" value="1"/>
</dbReference>
<feature type="domain" description="DM2" evidence="15">
    <location>
        <begin position="193"/>
        <end position="270"/>
    </location>
</feature>
<feature type="region of interest" description="Disordered" evidence="13">
    <location>
        <begin position="37"/>
        <end position="56"/>
    </location>
</feature>
<dbReference type="GO" id="GO:0005737">
    <property type="term" value="C:cytoplasm"/>
    <property type="evidence" value="ECO:0007669"/>
    <property type="project" value="UniProtKB-SubCell"/>
</dbReference>
<feature type="compositionally biased region" description="Low complexity" evidence="13">
    <location>
        <begin position="1154"/>
        <end position="1163"/>
    </location>
</feature>
<feature type="compositionally biased region" description="Low complexity" evidence="13">
    <location>
        <begin position="428"/>
        <end position="462"/>
    </location>
</feature>
<dbReference type="InterPro" id="IPR013087">
    <property type="entry name" value="Znf_C2H2_type"/>
</dbReference>
<dbReference type="SUPFAM" id="SSF47592">
    <property type="entry name" value="SWIB/MDM2 domain"/>
    <property type="match status" value="1"/>
</dbReference>
<dbReference type="GO" id="GO:0072344">
    <property type="term" value="P:rescue of stalled ribosome"/>
    <property type="evidence" value="ECO:0007669"/>
    <property type="project" value="InterPro"/>
</dbReference>
<feature type="region of interest" description="Disordered" evidence="13">
    <location>
        <begin position="746"/>
        <end position="791"/>
    </location>
</feature>
<dbReference type="InterPro" id="IPR001841">
    <property type="entry name" value="Znf_RING"/>
</dbReference>
<dbReference type="InterPro" id="IPR044288">
    <property type="entry name" value="ZNF598/HEL2"/>
</dbReference>
<feature type="compositionally biased region" description="Low complexity" evidence="13">
    <location>
        <begin position="128"/>
        <end position="138"/>
    </location>
</feature>
<feature type="compositionally biased region" description="Gly residues" evidence="13">
    <location>
        <begin position="414"/>
        <end position="426"/>
    </location>
</feature>
<feature type="compositionally biased region" description="Polar residues" evidence="13">
    <location>
        <begin position="811"/>
        <end position="820"/>
    </location>
</feature>
<dbReference type="Pfam" id="PF23202">
    <property type="entry name" value="PAH_ZNF598"/>
    <property type="match status" value="1"/>
</dbReference>
<dbReference type="InterPro" id="IPR003121">
    <property type="entry name" value="SWIB_MDM2_domain"/>
</dbReference>
<evidence type="ECO:0000256" key="12">
    <source>
        <dbReference type="PROSITE-ProRule" id="PRU00175"/>
    </source>
</evidence>
<dbReference type="CDD" id="cd10567">
    <property type="entry name" value="SWIB-MDM2_like"/>
    <property type="match status" value="1"/>
</dbReference>
<dbReference type="InterPro" id="IPR057634">
    <property type="entry name" value="PAH_ZNF598/HEL2"/>
</dbReference>
<dbReference type="PANTHER" id="PTHR22938">
    <property type="entry name" value="ZINC FINGER PROTEIN 598"/>
    <property type="match status" value="1"/>
</dbReference>
<proteinExistence type="inferred from homology"/>
<dbReference type="PANTHER" id="PTHR22938:SF0">
    <property type="entry name" value="E3 UBIQUITIN-PROTEIN LIGASE ZNF598"/>
    <property type="match status" value="1"/>
</dbReference>
<accession>A0A2T4A9N3</accession>
<dbReference type="CDD" id="cd16615">
    <property type="entry name" value="RING-HC_ZNF598"/>
    <property type="match status" value="1"/>
</dbReference>
<gene>
    <name evidence="17" type="ORF">M431DRAFT_87425</name>
</gene>
<feature type="compositionally biased region" description="Basic and acidic residues" evidence="13">
    <location>
        <begin position="45"/>
        <end position="56"/>
    </location>
</feature>
<dbReference type="InterPro" id="IPR041888">
    <property type="entry name" value="RING-HC_ZNF598/HEL2"/>
</dbReference>
<feature type="compositionally biased region" description="Basic residues" evidence="13">
    <location>
        <begin position="155"/>
        <end position="168"/>
    </location>
</feature>
<evidence type="ECO:0000256" key="5">
    <source>
        <dbReference type="ARBA" id="ARBA00022490"/>
    </source>
</evidence>
<evidence type="ECO:0000256" key="11">
    <source>
        <dbReference type="ARBA" id="ARBA00035113"/>
    </source>
</evidence>
<keyword evidence="18" id="KW-1185">Reference proteome</keyword>
<sequence length="1194" mass="128088">SAAVSSDENQRYTAIIDDILSTADLETISRKKVRQGLENALGGKDLSEQKASKQKTWRDAIKKLIEERFDAVSGADQGDAPPSSMPDAPSNKRSATNGTSSHDDPSASPEPAKKKTKRSSSTEDADARLAAQLQAQENRLARSRTTRGGGDKARLAKKKKAPRKKSAKKVGDDDDSEVDASGDSAPKRKAGGGFQKPFILSPTLSELCGETQLSRPQVVKKLWEHIKANDLQDPKDKRQIRCDEKMQAVFKQAKVDMFRMNKDIGSHLYPVEENMHTVSVIMMTIDFHMSAAIVHEQLGPPIAPASFVQNPPPPKAGGAQKRGQKNRSQNFCDERRQTIPFCHLSTSITCDTHPTSNTHTTSSQASTMSSAEGASTTTGRSDGGSRGRGRGGGGGGGGGRGNQGQNRGAKRGGRGGGGNRGQGRGQKGPDSASAATATTDAAGQAGLAAPAKENKAALATAPEPDDDDDAEVCFICANPVAHHSIAPCNHKTCHICGLRMRALYKTKDCAHCRTSAAFVIFTDDAEKRFEDYTDKDFTTTDSSIGIKYTNEDIVGDTVLLLRYNCPDESCDFAGLGWADLHRHVKSAHRKRMCDLCTRNKKVFTHEHELFTDKELEKHMRHGDDKPGAADQTGFKGHPLCGFCGERFYDDDKLFEHCRMKHERCFLCDRRDSRQPHYFLNYEELEKHFKKDHFLCSDRGCLEKKFVVFESELDMQAHNLAEHAGKHVGRDARLVDISAFDIRQSYQQERRGGGGGGGGGQRDGEGRSRARGRGNRGRDPNEDSILPTVSSTVPLRRDELAFQRQMAIVSAPSGSNRTFRGQLSAPTPAPAPSTAPVTPTLAPTPAQASTARNAAQAPSRPRSVGPGAGPAAPTNAIENLSLTDTANLSAEERARLVRHGSVIERAANLLGNDSHKMAAFRSHISTYRQGGFTAPQLVEAFFTLFADVSSTALGTLVRELADLFDDKNKADSLRKAWQDWRAINEDYPSLPGLGGMQGATSSSSGWASAAATNTNFTVVGANQRNSTRVLKLKNSTRLGGPAPNPVRSVPGWVPASSSSKPPSSSAFPSLPPPSSSSSSAAARVASSASAPSWTASSSSQSTQSRGPPPPNTRAEDAFPALPAAPKPQTTIFGYGKGRGVRRDFGQQESNFQWGAAPASSSAAADVEEPDDAETTGGKGKKGGKKGKKQILVQWG</sequence>
<feature type="compositionally biased region" description="Low complexity" evidence="13">
    <location>
        <begin position="1053"/>
        <end position="1067"/>
    </location>
</feature>
<feature type="region of interest" description="Disordered" evidence="13">
    <location>
        <begin position="1032"/>
        <end position="1194"/>
    </location>
</feature>
<evidence type="ECO:0000256" key="8">
    <source>
        <dbReference type="ARBA" id="ARBA00022723"/>
    </source>
</evidence>
<evidence type="ECO:0000256" key="10">
    <source>
        <dbReference type="ARBA" id="ARBA00022833"/>
    </source>
</evidence>
<dbReference type="Pfam" id="PF23230">
    <property type="entry name" value="zf-C2H2_13"/>
    <property type="match status" value="1"/>
</dbReference>
<dbReference type="GO" id="GO:0008270">
    <property type="term" value="F:zinc ion binding"/>
    <property type="evidence" value="ECO:0007669"/>
    <property type="project" value="UniProtKB-KW"/>
</dbReference>
<dbReference type="EC" id="2.3.2.27" evidence="4"/>
<dbReference type="GO" id="GO:0061630">
    <property type="term" value="F:ubiquitin protein ligase activity"/>
    <property type="evidence" value="ECO:0007669"/>
    <property type="project" value="UniProtKB-EC"/>
</dbReference>
<dbReference type="Pfam" id="PF02201">
    <property type="entry name" value="SWIB"/>
    <property type="match status" value="1"/>
</dbReference>
<evidence type="ECO:0000256" key="6">
    <source>
        <dbReference type="ARBA" id="ARBA00022553"/>
    </source>
</evidence>
<evidence type="ECO:0000313" key="17">
    <source>
        <dbReference type="EMBL" id="PTB53628.1"/>
    </source>
</evidence>
<feature type="domain" description="DEK-C" evidence="16">
    <location>
        <begin position="6"/>
        <end position="62"/>
    </location>
</feature>
<dbReference type="RefSeq" id="XP_024773305.1">
    <property type="nucleotide sequence ID" value="XM_024923797.1"/>
</dbReference>
<dbReference type="EMBL" id="KZ679681">
    <property type="protein sequence ID" value="PTB53628.1"/>
    <property type="molecule type" value="Genomic_DNA"/>
</dbReference>
<dbReference type="GO" id="GO:0016567">
    <property type="term" value="P:protein ubiquitination"/>
    <property type="evidence" value="ECO:0007669"/>
    <property type="project" value="TreeGrafter"/>
</dbReference>
<evidence type="ECO:0000256" key="7">
    <source>
        <dbReference type="ARBA" id="ARBA00022679"/>
    </source>
</evidence>
<feature type="compositionally biased region" description="Low complexity" evidence="13">
    <location>
        <begin position="833"/>
        <end position="858"/>
    </location>
</feature>
<evidence type="ECO:0000259" key="15">
    <source>
        <dbReference type="PROSITE" id="PS51925"/>
    </source>
</evidence>
<dbReference type="InterPro" id="IPR056437">
    <property type="entry name" value="Znf-C2H2_ZNF598/HEL2"/>
</dbReference>
<feature type="compositionally biased region" description="Basic residues" evidence="13">
    <location>
        <begin position="1177"/>
        <end position="1187"/>
    </location>
</feature>
<feature type="compositionally biased region" description="Gly residues" evidence="13">
    <location>
        <begin position="381"/>
        <end position="402"/>
    </location>
</feature>